<keyword evidence="1" id="KW-0812">Transmembrane</keyword>
<dbReference type="EMBL" id="JRVC01000004">
    <property type="protein sequence ID" value="KHS48375.1"/>
    <property type="molecule type" value="Genomic_DNA"/>
</dbReference>
<accession>A0A0B8ZPK4</accession>
<protein>
    <submittedName>
        <fullName evidence="2">Uncharacterized protein</fullName>
    </submittedName>
</protein>
<dbReference type="Proteomes" id="UP000031338">
    <property type="component" value="Unassembled WGS sequence"/>
</dbReference>
<dbReference type="AlphaFoldDB" id="A0A0B8ZPK4"/>
<feature type="transmembrane region" description="Helical" evidence="1">
    <location>
        <begin position="265"/>
        <end position="289"/>
    </location>
</feature>
<keyword evidence="1" id="KW-0472">Membrane</keyword>
<name>A0A0B8ZPK4_9SPHN</name>
<feature type="transmembrane region" description="Helical" evidence="1">
    <location>
        <begin position="226"/>
        <end position="245"/>
    </location>
</feature>
<feature type="transmembrane region" description="Helical" evidence="1">
    <location>
        <begin position="60"/>
        <end position="84"/>
    </location>
</feature>
<dbReference type="STRING" id="48936.NJ75_01042"/>
<feature type="transmembrane region" description="Helical" evidence="1">
    <location>
        <begin position="105"/>
        <end position="129"/>
    </location>
</feature>
<feature type="transmembrane region" description="Helical" evidence="1">
    <location>
        <begin position="30"/>
        <end position="48"/>
    </location>
</feature>
<keyword evidence="1" id="KW-1133">Transmembrane helix</keyword>
<feature type="transmembrane region" description="Helical" evidence="1">
    <location>
        <begin position="195"/>
        <end position="219"/>
    </location>
</feature>
<reference evidence="2 3" key="1">
    <citation type="submission" date="2014-10" db="EMBL/GenBank/DDBJ databases">
        <title>Draft genome sequence of Novosphingobium subterraneum DSM 12447.</title>
        <authorList>
            <person name="Gan H.M."/>
            <person name="Gan H.Y."/>
            <person name="Savka M.A."/>
        </authorList>
    </citation>
    <scope>NUCLEOTIDE SEQUENCE [LARGE SCALE GENOMIC DNA]</scope>
    <source>
        <strain evidence="2 3">DSM 12447</strain>
    </source>
</reference>
<evidence type="ECO:0000313" key="2">
    <source>
        <dbReference type="EMBL" id="KHS48375.1"/>
    </source>
</evidence>
<keyword evidence="3" id="KW-1185">Reference proteome</keyword>
<proteinExistence type="predicted"/>
<dbReference type="PATRIC" id="fig|48936.3.peg.1055"/>
<evidence type="ECO:0000256" key="1">
    <source>
        <dbReference type="SAM" id="Phobius"/>
    </source>
</evidence>
<gene>
    <name evidence="2" type="ORF">NJ75_01042</name>
</gene>
<evidence type="ECO:0000313" key="3">
    <source>
        <dbReference type="Proteomes" id="UP000031338"/>
    </source>
</evidence>
<organism evidence="2 3">
    <name type="scientific">Novosphingobium subterraneum</name>
    <dbReference type="NCBI Taxonomy" id="48936"/>
    <lineage>
        <taxon>Bacteria</taxon>
        <taxon>Pseudomonadati</taxon>
        <taxon>Pseudomonadota</taxon>
        <taxon>Alphaproteobacteria</taxon>
        <taxon>Sphingomonadales</taxon>
        <taxon>Sphingomonadaceae</taxon>
        <taxon>Novosphingobium</taxon>
    </lineage>
</organism>
<feature type="transmembrane region" description="Helical" evidence="1">
    <location>
        <begin position="135"/>
        <end position="158"/>
    </location>
</feature>
<comment type="caution">
    <text evidence="2">The sequence shown here is derived from an EMBL/GenBank/DDBJ whole genome shotgun (WGS) entry which is preliminary data.</text>
</comment>
<dbReference type="RefSeq" id="WP_039332105.1">
    <property type="nucleotide sequence ID" value="NZ_JRVC01000004.1"/>
</dbReference>
<sequence length="303" mass="31284">MKPASIFALQIDWLTDLRGRIQSLVARRRMPLLLAATGLFASGSWYAFRTLGLAPRDLDPQALLATVLLMPLSLLYSGLGFALLSRCAGARTTLKQATMIASYGTLAEALPIPGGAMVRVGALMAAGASAAQSSLLVLMTAVLWIALASLGCSFALWLHEANASWVMAVAGLMGMLPTILWMLRHVGVVLTLLTVGHRLAGLALIALRLHIALLCLGLLVPPMHTLPFALANIAGSAAAIAPAGLGISESLAALVANSVKVAPAAAFLAVGLDRLACLTASAVAVVANLMSKAPNRLSLGDDI</sequence>
<feature type="transmembrane region" description="Helical" evidence="1">
    <location>
        <begin position="165"/>
        <end position="183"/>
    </location>
</feature>